<dbReference type="InterPro" id="IPR003594">
    <property type="entry name" value="HATPase_dom"/>
</dbReference>
<dbReference type="PROSITE" id="PS50109">
    <property type="entry name" value="HIS_KIN"/>
    <property type="match status" value="1"/>
</dbReference>
<dbReference type="Gene3D" id="3.30.565.10">
    <property type="entry name" value="Histidine kinase-like ATPase, C-terminal domain"/>
    <property type="match status" value="1"/>
</dbReference>
<evidence type="ECO:0000313" key="3">
    <source>
        <dbReference type="EMBL" id="PHO08643.1"/>
    </source>
</evidence>
<feature type="transmembrane region" description="Helical" evidence="1">
    <location>
        <begin position="192"/>
        <end position="213"/>
    </location>
</feature>
<evidence type="ECO:0000259" key="2">
    <source>
        <dbReference type="PROSITE" id="PS50109"/>
    </source>
</evidence>
<gene>
    <name evidence="3" type="ORF">CPG37_13430</name>
</gene>
<dbReference type="InterPro" id="IPR011622">
    <property type="entry name" value="7TMR_DISM_rcpt_extracell_dom2"/>
</dbReference>
<proteinExistence type="predicted"/>
<reference evidence="3 4" key="1">
    <citation type="submission" date="2017-09" db="EMBL/GenBank/DDBJ databases">
        <authorList>
            <person name="Perez-Cataluna A."/>
            <person name="Figueras M.J."/>
            <person name="Salas-Masso N."/>
        </authorList>
    </citation>
    <scope>NUCLEOTIDE SEQUENCE [LARGE SCALE GENOMIC DNA]</scope>
    <source>
        <strain evidence="3 4">F138-33</strain>
    </source>
</reference>
<dbReference type="Pfam" id="PF07696">
    <property type="entry name" value="7TMR-DISMED2"/>
    <property type="match status" value="1"/>
</dbReference>
<feature type="transmembrane region" description="Helical" evidence="1">
    <location>
        <begin position="258"/>
        <end position="280"/>
    </location>
</feature>
<sequence length="617" mass="73224">MFRIYLIIILFCINLFANNYIKDVEYYIDSKNLNYNIEQIKNKNFKKSKSKYLNFGHTSDTVWIKITVDKKIAGDFVFDYGFYIADYLNFYLVKNEKIVKSSFFGNRRIKNDSNNTFLFPFKKLVDEDIKIYMKIKSSHRVLLSFNLFKKKDFNTIYTYKNTFTIVFFTTLSVILIYNFIIYLVTRKKLFRFHIIYIFSNIVMWLAFSGYSSIFLNQNFYFLNDLFFHLSVLLYHIYLVKFTNVLLASKHNTSIFKLLNFLTYKILVINTSICIILSLWFEVYEFIINYIIIFNLYFILFLTLIISIQSFIKQKNKLIKFFSTFWIIKILISLTFMINIVNTFFEMNILVFILLISIIFEVITMSVIIGYYIKINELKQQRIKSFSKRQKKIILENYKVSSLNHSLASIKHQIKQPLNLINAIPFSLISHFKENKLSDDLLMEKSDLINQQILYINETIDTFISLIDEPKKIVNIEKKIKKVLELYSSEIVKYNIDIRLISNSIANFCISEKNLIHVFVILLNNSIDVLKQKKENRKITITIKKEKNKSVFKIVDNSNLFNLDEVDIIFSPKFTTKQNNDLSNGYGLFLAKTICKSNNLTISCKKENKSLEFKVKEQ</sequence>
<keyword evidence="1" id="KW-0812">Transmembrane</keyword>
<keyword evidence="1" id="KW-1133">Transmembrane helix</keyword>
<dbReference type="Pfam" id="PF02518">
    <property type="entry name" value="HATPase_c"/>
    <property type="match status" value="1"/>
</dbReference>
<dbReference type="Proteomes" id="UP000221384">
    <property type="component" value="Unassembled WGS sequence"/>
</dbReference>
<name>A0ABX4LLY4_9BACT</name>
<dbReference type="Gene3D" id="2.60.40.2380">
    <property type="match status" value="1"/>
</dbReference>
<dbReference type="InterPro" id="IPR011623">
    <property type="entry name" value="7TMR_DISM_rcpt_extracell_dom1"/>
</dbReference>
<feature type="transmembrane region" description="Helical" evidence="1">
    <location>
        <begin position="225"/>
        <end position="246"/>
    </location>
</feature>
<feature type="transmembrane region" description="Helical" evidence="1">
    <location>
        <begin position="286"/>
        <end position="305"/>
    </location>
</feature>
<dbReference type="EMBL" id="NWVW01000026">
    <property type="protein sequence ID" value="PHO08643.1"/>
    <property type="molecule type" value="Genomic_DNA"/>
</dbReference>
<protein>
    <recommendedName>
        <fullName evidence="2">Histidine kinase domain-containing protein</fullName>
    </recommendedName>
</protein>
<evidence type="ECO:0000256" key="1">
    <source>
        <dbReference type="SAM" id="Phobius"/>
    </source>
</evidence>
<organism evidence="3 4">
    <name type="scientific">Malaciobacter canalis</name>
    <dbReference type="NCBI Taxonomy" id="1912871"/>
    <lineage>
        <taxon>Bacteria</taxon>
        <taxon>Pseudomonadati</taxon>
        <taxon>Campylobacterota</taxon>
        <taxon>Epsilonproteobacteria</taxon>
        <taxon>Campylobacterales</taxon>
        <taxon>Arcobacteraceae</taxon>
        <taxon>Malaciobacter</taxon>
    </lineage>
</organism>
<dbReference type="InterPro" id="IPR005467">
    <property type="entry name" value="His_kinase_dom"/>
</dbReference>
<feature type="transmembrane region" description="Helical" evidence="1">
    <location>
        <begin position="163"/>
        <end position="185"/>
    </location>
</feature>
<keyword evidence="4" id="KW-1185">Reference proteome</keyword>
<feature type="domain" description="Histidine kinase" evidence="2">
    <location>
        <begin position="408"/>
        <end position="617"/>
    </location>
</feature>
<accession>A0ABX4LLY4</accession>
<dbReference type="InterPro" id="IPR036890">
    <property type="entry name" value="HATPase_C_sf"/>
</dbReference>
<keyword evidence="1" id="KW-0472">Membrane</keyword>
<feature type="transmembrane region" description="Helical" evidence="1">
    <location>
        <begin position="346"/>
        <end position="372"/>
    </location>
</feature>
<feature type="transmembrane region" description="Helical" evidence="1">
    <location>
        <begin position="317"/>
        <end position="340"/>
    </location>
</feature>
<dbReference type="Pfam" id="PF07695">
    <property type="entry name" value="7TMR-DISM_7TM"/>
    <property type="match status" value="1"/>
</dbReference>
<evidence type="ECO:0000313" key="4">
    <source>
        <dbReference type="Proteomes" id="UP000221384"/>
    </source>
</evidence>
<comment type="caution">
    <text evidence="3">The sequence shown here is derived from an EMBL/GenBank/DDBJ whole genome shotgun (WGS) entry which is preliminary data.</text>
</comment>
<dbReference type="SUPFAM" id="SSF55874">
    <property type="entry name" value="ATPase domain of HSP90 chaperone/DNA topoisomerase II/histidine kinase"/>
    <property type="match status" value="1"/>
</dbReference>